<evidence type="ECO:0000256" key="6">
    <source>
        <dbReference type="ARBA" id="ARBA00023136"/>
    </source>
</evidence>
<gene>
    <name evidence="9" type="ORF">GII36_05445</name>
</gene>
<dbReference type="AlphaFoldDB" id="A0A857MNU3"/>
<feature type="transmembrane region" description="Helical" evidence="7">
    <location>
        <begin position="62"/>
        <end position="82"/>
    </location>
</feature>
<feature type="transmembrane region" description="Helical" evidence="7">
    <location>
        <begin position="94"/>
        <end position="113"/>
    </location>
</feature>
<dbReference type="PANTHER" id="PTHR23501">
    <property type="entry name" value="MAJOR FACILITATOR SUPERFAMILY"/>
    <property type="match status" value="1"/>
</dbReference>
<dbReference type="KEGG" id="mama:GII36_05445"/>
<proteinExistence type="predicted"/>
<keyword evidence="10" id="KW-1185">Reference proteome</keyword>
<evidence type="ECO:0000313" key="9">
    <source>
        <dbReference type="EMBL" id="QHN43262.1"/>
    </source>
</evidence>
<dbReference type="GO" id="GO:0022857">
    <property type="term" value="F:transmembrane transporter activity"/>
    <property type="evidence" value="ECO:0007669"/>
    <property type="project" value="InterPro"/>
</dbReference>
<protein>
    <submittedName>
        <fullName evidence="9">MFS transporter</fullName>
    </submittedName>
</protein>
<dbReference type="PROSITE" id="PS00216">
    <property type="entry name" value="SUGAR_TRANSPORT_1"/>
    <property type="match status" value="1"/>
</dbReference>
<feature type="transmembrane region" description="Helical" evidence="7">
    <location>
        <begin position="545"/>
        <end position="563"/>
    </location>
</feature>
<name>A0A857MNU3_9BACT</name>
<feature type="transmembrane region" description="Helical" evidence="7">
    <location>
        <begin position="219"/>
        <end position="239"/>
    </location>
</feature>
<keyword evidence="4 7" id="KW-0812">Transmembrane</keyword>
<comment type="subcellular location">
    <subcellularLocation>
        <location evidence="1">Cell membrane</location>
        <topology evidence="1">Multi-pass membrane protein</topology>
    </subcellularLocation>
</comment>
<evidence type="ECO:0000256" key="4">
    <source>
        <dbReference type="ARBA" id="ARBA00022692"/>
    </source>
</evidence>
<feature type="transmembrane region" description="Helical" evidence="7">
    <location>
        <begin position="191"/>
        <end position="212"/>
    </location>
</feature>
<evidence type="ECO:0000313" key="10">
    <source>
        <dbReference type="Proteomes" id="UP001059824"/>
    </source>
</evidence>
<dbReference type="PROSITE" id="PS50850">
    <property type="entry name" value="MFS"/>
    <property type="match status" value="1"/>
</dbReference>
<dbReference type="Gene3D" id="1.20.1720.10">
    <property type="entry name" value="Multidrug resistance protein D"/>
    <property type="match status" value="1"/>
</dbReference>
<feature type="transmembrane region" description="Helical" evidence="7">
    <location>
        <begin position="434"/>
        <end position="459"/>
    </location>
</feature>
<dbReference type="EMBL" id="CP045921">
    <property type="protein sequence ID" value="QHN43262.1"/>
    <property type="molecule type" value="Genomic_DNA"/>
</dbReference>
<feature type="transmembrane region" description="Helical" evidence="7">
    <location>
        <begin position="298"/>
        <end position="317"/>
    </location>
</feature>
<feature type="transmembrane region" description="Helical" evidence="7">
    <location>
        <begin position="259"/>
        <end position="278"/>
    </location>
</feature>
<sequence>MSNRSSKCSRKKRIQKMHHNLPLRNKLIIMLSVMASLFLVALDQTIVSTALGKIVEEFNAFSSLSWIVTAYLLTTTITVPIAGKLSDLYGRKTLLLIGAAIFGAASLMSGLAGNVDQLILWRAVQGIGGGIITANAFTIIGDLFAARERGKWQGLFGAVFGLSSVIGPLLGGWLTDHNTIFGLTTDWRWTFYINVPVAIAAFALIAIFCPLLRHDKKPSIDYAGAILLAVALGTLVLAVDNTDKIFADFLANTGMSLTVLRSIMAAVVVAATGLFVWVERRAQEPILPPRFFQNRNYVLIMGIATLFGAAFMGSILYLTQFNQQVFGATPTQSGLMLLPMIAGLMTTSITSGQIISRTGRYKIFMQVGIVLATATVFGLSTLTPESSYMYEAILMVLLGAGLGVVMPVMNLAVQNEFKQHDLGAATSSSQLFRSLGSTIGVAVFGAMLTAGLTSGLAGIQNDPYVQKLAKNPTVQQMGSIESSDTLLNLNMPDIKQKITDASTVAIEKLPIPEAARQKAIEQFTQQQDNFAYKITHAFSDSLQRIFMVSGILMLGAAVLVFMIKEKPLRSASPDQTPGI</sequence>
<dbReference type="Pfam" id="PF07690">
    <property type="entry name" value="MFS_1"/>
    <property type="match status" value="1"/>
</dbReference>
<evidence type="ECO:0000256" key="2">
    <source>
        <dbReference type="ARBA" id="ARBA00022448"/>
    </source>
</evidence>
<dbReference type="FunFam" id="1.20.1720.10:FF:000004">
    <property type="entry name" value="EmrB/QacA family drug resistance transporter"/>
    <property type="match status" value="1"/>
</dbReference>
<feature type="transmembrane region" description="Helical" evidence="7">
    <location>
        <begin position="119"/>
        <end position="140"/>
    </location>
</feature>
<keyword evidence="6 7" id="KW-0472">Membrane</keyword>
<keyword evidence="3" id="KW-1003">Cell membrane</keyword>
<feature type="transmembrane region" description="Helical" evidence="7">
    <location>
        <begin position="388"/>
        <end position="413"/>
    </location>
</feature>
<evidence type="ECO:0000256" key="7">
    <source>
        <dbReference type="SAM" id="Phobius"/>
    </source>
</evidence>
<accession>A0A857MNU3</accession>
<dbReference type="PANTHER" id="PTHR23501:SF197">
    <property type="entry name" value="COMD"/>
    <property type="match status" value="1"/>
</dbReference>
<dbReference type="CDD" id="cd17502">
    <property type="entry name" value="MFS_Azr1_MDR_like"/>
    <property type="match status" value="1"/>
</dbReference>
<dbReference type="Proteomes" id="UP001059824">
    <property type="component" value="Chromosome"/>
</dbReference>
<evidence type="ECO:0000256" key="5">
    <source>
        <dbReference type="ARBA" id="ARBA00022989"/>
    </source>
</evidence>
<organism evidence="9 10">
    <name type="scientific">Candidatus Mycosynbacter amalyticus</name>
    <dbReference type="NCBI Taxonomy" id="2665156"/>
    <lineage>
        <taxon>Bacteria</taxon>
        <taxon>Candidatus Saccharimonadota</taxon>
        <taxon>Candidatus Saccharimonadota incertae sedis</taxon>
        <taxon>Candidatus Mycosynbacter</taxon>
    </lineage>
</organism>
<dbReference type="InterPro" id="IPR036259">
    <property type="entry name" value="MFS_trans_sf"/>
</dbReference>
<evidence type="ECO:0000256" key="3">
    <source>
        <dbReference type="ARBA" id="ARBA00022475"/>
    </source>
</evidence>
<feature type="transmembrane region" description="Helical" evidence="7">
    <location>
        <begin position="363"/>
        <end position="382"/>
    </location>
</feature>
<keyword evidence="5 7" id="KW-1133">Transmembrane helix</keyword>
<feature type="transmembrane region" description="Helical" evidence="7">
    <location>
        <begin position="152"/>
        <end position="171"/>
    </location>
</feature>
<keyword evidence="2" id="KW-0813">Transport</keyword>
<dbReference type="InterPro" id="IPR005829">
    <property type="entry name" value="Sugar_transporter_CS"/>
</dbReference>
<dbReference type="GO" id="GO:0005886">
    <property type="term" value="C:plasma membrane"/>
    <property type="evidence" value="ECO:0007669"/>
    <property type="project" value="UniProtKB-SubCell"/>
</dbReference>
<feature type="domain" description="Major facilitator superfamily (MFS) profile" evidence="8">
    <location>
        <begin position="29"/>
        <end position="567"/>
    </location>
</feature>
<dbReference type="InterPro" id="IPR020846">
    <property type="entry name" value="MFS_dom"/>
</dbReference>
<dbReference type="InterPro" id="IPR011701">
    <property type="entry name" value="MFS"/>
</dbReference>
<evidence type="ECO:0000256" key="1">
    <source>
        <dbReference type="ARBA" id="ARBA00004651"/>
    </source>
</evidence>
<dbReference type="SUPFAM" id="SSF103473">
    <property type="entry name" value="MFS general substrate transporter"/>
    <property type="match status" value="1"/>
</dbReference>
<feature type="transmembrane region" description="Helical" evidence="7">
    <location>
        <begin position="337"/>
        <end position="356"/>
    </location>
</feature>
<dbReference type="Gene3D" id="1.20.1250.20">
    <property type="entry name" value="MFS general substrate transporter like domains"/>
    <property type="match status" value="1"/>
</dbReference>
<evidence type="ECO:0000259" key="8">
    <source>
        <dbReference type="PROSITE" id="PS50850"/>
    </source>
</evidence>
<reference evidence="9" key="1">
    <citation type="journal article" date="2021" name="Nat. Microbiol.">
        <title>Cocultivation of an ultrasmall environmental parasitic bacterium with lytic ability against bacteria associated with wastewater foams.</title>
        <authorList>
            <person name="Batinovic S."/>
            <person name="Rose J.J.A."/>
            <person name="Ratcliffe J."/>
            <person name="Seviour R.J."/>
            <person name="Petrovski S."/>
        </authorList>
    </citation>
    <scope>NUCLEOTIDE SEQUENCE</scope>
    <source>
        <strain evidence="9">JR1</strain>
    </source>
</reference>